<gene>
    <name evidence="1" type="ORF">D6850_08400</name>
</gene>
<dbReference type="AlphaFoldDB" id="A0A3A8B365"/>
<organism evidence="1 2">
    <name type="scientific">Roseovarius spongiae</name>
    <dbReference type="NCBI Taxonomy" id="2320272"/>
    <lineage>
        <taxon>Bacteria</taxon>
        <taxon>Pseudomonadati</taxon>
        <taxon>Pseudomonadota</taxon>
        <taxon>Alphaproteobacteria</taxon>
        <taxon>Rhodobacterales</taxon>
        <taxon>Roseobacteraceae</taxon>
        <taxon>Roseovarius</taxon>
    </lineage>
</organism>
<evidence type="ECO:0000313" key="1">
    <source>
        <dbReference type="EMBL" id="RKF14882.1"/>
    </source>
</evidence>
<keyword evidence="2" id="KW-1185">Reference proteome</keyword>
<protein>
    <submittedName>
        <fullName evidence="1">Uncharacterized protein</fullName>
    </submittedName>
</protein>
<dbReference type="Proteomes" id="UP000281128">
    <property type="component" value="Unassembled WGS sequence"/>
</dbReference>
<evidence type="ECO:0000313" key="2">
    <source>
        <dbReference type="Proteomes" id="UP000281128"/>
    </source>
</evidence>
<comment type="caution">
    <text evidence="1">The sequence shown here is derived from an EMBL/GenBank/DDBJ whole genome shotgun (WGS) entry which is preliminary data.</text>
</comment>
<dbReference type="EMBL" id="RAPE01000002">
    <property type="protein sequence ID" value="RKF14882.1"/>
    <property type="molecule type" value="Genomic_DNA"/>
</dbReference>
<reference evidence="1 2" key="1">
    <citation type="submission" date="2018-09" db="EMBL/GenBank/DDBJ databases">
        <title>Roseovarius spongiae sp. nov., isolated from a marine sponge.</title>
        <authorList>
            <person name="Zhuang L."/>
            <person name="Luo L."/>
        </authorList>
    </citation>
    <scope>NUCLEOTIDE SEQUENCE [LARGE SCALE GENOMIC DNA]</scope>
    <source>
        <strain evidence="1 2">HN-E21</strain>
    </source>
</reference>
<accession>A0A3A8B365</accession>
<sequence length="546" mass="58552">MGIASSLRVGALRMRVHHAQAAPPEMPDRAALAEVIDRVLGETLDEADSGYWVIRRLALPFRAEPSFGLSGLMDAFACRLRDAMRRVLAGEIVDGVRRYDSRAHWLAACIRAQASDAAAHQWRFSRYRELAALPPGDAVRLTLEREPRDALAALGLLAEGGQIRPLCARIGERAARGVLRGVLPARAGADALPDALLQRLLHEEVAAAPRAPHGAMLAAVARYAQARLLAPLPRFRILAQAVAAIPVPPGPSATGATWQGAPDPSPEVPRFDHSGEIRNITGKEANAASDTSPEPPLADDGARLETGFAGVFALWRSVLEMGLLSLLPDGAEGGPDRLALAATLAGPEHAAAWRDPALHWLCGYRPEGADAPPPPPPDLGARFARHFAEWRAPRRVEPTISRIGRVTLLRDRATGDWLALGDRRRCLAAQRALAAPLRDAAPGMRDPSIDLDWFGVRHRKARRAWALLARAAYGDFARRLHGLEGASAAWLWDRLLTGWGALYPGAPAIMALPRADLDLVLRMGGLDGAVIETAGGPVRLQLPGAG</sequence>
<name>A0A3A8B365_9RHOB</name>
<proteinExistence type="predicted"/>